<sequence length="78" mass="8891">MANHITKNSINVSKETIRKEGGVVILSLREYEELRERSIPTYHLEGKDAEKLDRLIGEGLEDYKNGKCKTIESLSDLD</sequence>
<name>A0A1G2DWY3_9BACT</name>
<evidence type="ECO:0000313" key="1">
    <source>
        <dbReference type="EMBL" id="OGZ18023.1"/>
    </source>
</evidence>
<dbReference type="Proteomes" id="UP000178893">
    <property type="component" value="Unassembled WGS sequence"/>
</dbReference>
<proteinExistence type="predicted"/>
<protein>
    <recommendedName>
        <fullName evidence="3">Prevent-host-death protein</fullName>
    </recommendedName>
</protein>
<organism evidence="1 2">
    <name type="scientific">Candidatus Nealsonbacteria bacterium RBG_13_37_56</name>
    <dbReference type="NCBI Taxonomy" id="1801661"/>
    <lineage>
        <taxon>Bacteria</taxon>
        <taxon>Candidatus Nealsoniibacteriota</taxon>
    </lineage>
</organism>
<comment type="caution">
    <text evidence="1">The sequence shown here is derived from an EMBL/GenBank/DDBJ whole genome shotgun (WGS) entry which is preliminary data.</text>
</comment>
<reference evidence="1 2" key="1">
    <citation type="journal article" date="2016" name="Nat. Commun.">
        <title>Thousands of microbial genomes shed light on interconnected biogeochemical processes in an aquifer system.</title>
        <authorList>
            <person name="Anantharaman K."/>
            <person name="Brown C.T."/>
            <person name="Hug L.A."/>
            <person name="Sharon I."/>
            <person name="Castelle C.J."/>
            <person name="Probst A.J."/>
            <person name="Thomas B.C."/>
            <person name="Singh A."/>
            <person name="Wilkins M.J."/>
            <person name="Karaoz U."/>
            <person name="Brodie E.L."/>
            <person name="Williams K.H."/>
            <person name="Hubbard S.S."/>
            <person name="Banfield J.F."/>
        </authorList>
    </citation>
    <scope>NUCLEOTIDE SEQUENCE [LARGE SCALE GENOMIC DNA]</scope>
</reference>
<evidence type="ECO:0000313" key="2">
    <source>
        <dbReference type="Proteomes" id="UP000178893"/>
    </source>
</evidence>
<dbReference type="AlphaFoldDB" id="A0A1G2DWY3"/>
<dbReference type="EMBL" id="MHLW01000020">
    <property type="protein sequence ID" value="OGZ18023.1"/>
    <property type="molecule type" value="Genomic_DNA"/>
</dbReference>
<evidence type="ECO:0008006" key="3">
    <source>
        <dbReference type="Google" id="ProtNLM"/>
    </source>
</evidence>
<accession>A0A1G2DWY3</accession>
<gene>
    <name evidence="1" type="ORF">A2V72_02060</name>
</gene>